<dbReference type="Proteomes" id="UP001596203">
    <property type="component" value="Unassembled WGS sequence"/>
</dbReference>
<name>A0ABW1KBD0_9ACTN</name>
<evidence type="ECO:0000313" key="1">
    <source>
        <dbReference type="EMBL" id="MFC6018279.1"/>
    </source>
</evidence>
<protein>
    <submittedName>
        <fullName evidence="1">Phosphate/phosphite/phosphonate ABC transporter substrate-binding protein</fullName>
    </submittedName>
</protein>
<evidence type="ECO:0000313" key="2">
    <source>
        <dbReference type="Proteomes" id="UP001596203"/>
    </source>
</evidence>
<dbReference type="PANTHER" id="PTHR35841:SF1">
    <property type="entry name" value="PHOSPHONATES-BINDING PERIPLASMIC PROTEIN"/>
    <property type="match status" value="1"/>
</dbReference>
<reference evidence="2" key="1">
    <citation type="journal article" date="2019" name="Int. J. Syst. Evol. Microbiol.">
        <title>The Global Catalogue of Microorganisms (GCM) 10K type strain sequencing project: providing services to taxonomists for standard genome sequencing and annotation.</title>
        <authorList>
            <consortium name="The Broad Institute Genomics Platform"/>
            <consortium name="The Broad Institute Genome Sequencing Center for Infectious Disease"/>
            <person name="Wu L."/>
            <person name="Ma J."/>
        </authorList>
    </citation>
    <scope>NUCLEOTIDE SEQUENCE [LARGE SCALE GENOMIC DNA]</scope>
    <source>
        <strain evidence="2">ZS-35-S2</strain>
    </source>
</reference>
<comment type="caution">
    <text evidence="1">The sequence shown here is derived from an EMBL/GenBank/DDBJ whole genome shotgun (WGS) entry which is preliminary data.</text>
</comment>
<dbReference type="Pfam" id="PF12974">
    <property type="entry name" value="Phosphonate-bd"/>
    <property type="match status" value="1"/>
</dbReference>
<dbReference type="PANTHER" id="PTHR35841">
    <property type="entry name" value="PHOSPHONATES-BINDING PERIPLASMIC PROTEIN"/>
    <property type="match status" value="1"/>
</dbReference>
<organism evidence="1 2">
    <name type="scientific">Plantactinospora solaniradicis</name>
    <dbReference type="NCBI Taxonomy" id="1723736"/>
    <lineage>
        <taxon>Bacteria</taxon>
        <taxon>Bacillati</taxon>
        <taxon>Actinomycetota</taxon>
        <taxon>Actinomycetes</taxon>
        <taxon>Micromonosporales</taxon>
        <taxon>Micromonosporaceae</taxon>
        <taxon>Plantactinospora</taxon>
    </lineage>
</organism>
<proteinExistence type="predicted"/>
<accession>A0ABW1KBD0</accession>
<dbReference type="SUPFAM" id="SSF53850">
    <property type="entry name" value="Periplasmic binding protein-like II"/>
    <property type="match status" value="1"/>
</dbReference>
<dbReference type="RefSeq" id="WP_377423540.1">
    <property type="nucleotide sequence ID" value="NZ_JBHSPR010000013.1"/>
</dbReference>
<dbReference type="Gene3D" id="3.40.190.10">
    <property type="entry name" value="Periplasmic binding protein-like II"/>
    <property type="match status" value="2"/>
</dbReference>
<gene>
    <name evidence="1" type="ORF">ACFP2T_18970</name>
</gene>
<sequence>MSRTLLLGAVAYDPKVVTIWTGFRSWFRERGLDLDYVLYSHYERQVEDLLASRIDLAWNSPLAWIRAERLARARGLDLRTVAMRDTDRDLTSVIVVRAEGNLHSPADLRGRTVATGAIDSPQATLLPLALLRGHGVDPGADVDLLRFDVGVGLHGDHIGGERDAASALLAGRADAACLIDANLLLFGRDGTLPSASVRVLAQTEPYDHCNMSVGPGADQALVDRFGELLLSMSYADDSARPLLDLEGLKEWLPGRTDRYAALDSAVTDTGFYLPDGTLGADDYRP</sequence>
<keyword evidence="2" id="KW-1185">Reference proteome</keyword>
<dbReference type="EMBL" id="JBHSPR010000013">
    <property type="protein sequence ID" value="MFC6018279.1"/>
    <property type="molecule type" value="Genomic_DNA"/>
</dbReference>